<sequence>MGENAKERKSLWDAEEESPNSPKYEEWGPPKADNSWQFKSRSGWSSGDNVTGIEDLRKDNYHYKSTSPAFERQSNSHSPDNGRAQSRRYVGRARSRSRGRGEGRSRSRSRGRDKFRTRSRSRSRDKGSMRVQNRSRSPDNSKRDPYASTDRRTGLHIYSKVCRNFAVGNCRRGSQCWFVHPDAAIHRDGGNLEDNLSERLGSRPERGHISRYNDSEGPGYQSRDKLPYLHNLEDELHRNRSRGRITCRNFVKGDCRWGASCRFSHDSPSGDNYEKGTQSESFNYVQGNQATRTGKSLCEYFAAGKCYKDNCKFSHDATSRNHEIRPSNDNSGHRFDGTNIWLDGPKWDNETRPSELVKASGWDESVVRTDTAIIVLTDGTNEKPDHHFENKNKAWEIEPQFINSDTERGVSPHRGSASHLNALNITESPVTQSFANAQDLHLISQASDLNLERASIHVLGHSSNQGASEIVLSTTTTQPYGSAESFVQPHGLTKENIARTLGSNVVNEFMNDRDGVHHVRLPGQSFSGTGFGMSSEHSAVLNETHQEENVFLPIPSTGHNKIEALGTPEMLDFKVPQYLTVTGEQVHQMETSPASMTKKLEEGQRETQLQSVLNPCGSSGMLPSNPISALVHALYGQTIPEMRVPDNYHPPDGLELNTSGNIKLPPDNSFYLYGDSNKVSMDQMNQTSTVDPELGNNDQIDEVKKQKNELVDVDEKDKLALEESKNVEENDHPGAMNLHGKVEEGSGNNDEKVMRLFKNALIEFVKEILKPIWKEGKMSREVHKTIVKKVVDKVIGSIQGEQVAKTQEDIEEYLSRSKPKITKLVQAYVEWFMKNEV</sequence>
<accession>A0ABM1V8U7</accession>
<dbReference type="InterPro" id="IPR041367">
    <property type="entry name" value="Znf-CCCH_4"/>
</dbReference>
<keyword evidence="2 4" id="KW-0863">Zinc-finger</keyword>
<dbReference type="GeneID" id="107017249"/>
<evidence type="ECO:0000259" key="6">
    <source>
        <dbReference type="PROSITE" id="PS50103"/>
    </source>
</evidence>
<dbReference type="PROSITE" id="PS50103">
    <property type="entry name" value="ZF_C3H1"/>
    <property type="match status" value="3"/>
</dbReference>
<feature type="zinc finger region" description="C3H1-type" evidence="4">
    <location>
        <begin position="292"/>
        <end position="318"/>
    </location>
</feature>
<dbReference type="RefSeq" id="XP_027772165.1">
    <property type="nucleotide sequence ID" value="XM_027916364.1"/>
</dbReference>
<feature type="region of interest" description="Disordered" evidence="5">
    <location>
        <begin position="727"/>
        <end position="747"/>
    </location>
</feature>
<reference evidence="7" key="1">
    <citation type="journal article" date="2014" name="Nat. Genet.">
        <title>The genome of the stress-tolerant wild tomato species Solanum pennellii.</title>
        <authorList>
            <person name="Bolger A."/>
            <person name="Scossa F."/>
            <person name="Bolger M.E."/>
            <person name="Lanz C."/>
            <person name="Maumus F."/>
            <person name="Tohge T."/>
            <person name="Quesneville H."/>
            <person name="Alseekh S."/>
            <person name="Sorensen I."/>
            <person name="Lichtenstein G."/>
            <person name="Fich E.A."/>
            <person name="Conte M."/>
            <person name="Keller H."/>
            <person name="Schneeberger K."/>
            <person name="Schwacke R."/>
            <person name="Ofner I."/>
            <person name="Vrebalov J."/>
            <person name="Xu Y."/>
            <person name="Osorio S."/>
            <person name="Aflitos S.A."/>
            <person name="Schijlen E."/>
            <person name="Jimenez-Gomez J.M."/>
            <person name="Ryngajllo M."/>
            <person name="Kimura S."/>
            <person name="Kumar R."/>
            <person name="Koenig D."/>
            <person name="Headland L.R."/>
            <person name="Maloof J.N."/>
            <person name="Sinha N."/>
            <person name="van Ham R.C."/>
            <person name="Lankhorst R.K."/>
            <person name="Mao L."/>
            <person name="Vogel A."/>
            <person name="Arsova B."/>
            <person name="Panstruga R."/>
            <person name="Fei Z."/>
            <person name="Rose J.K."/>
            <person name="Zamir D."/>
            <person name="Carrari F."/>
            <person name="Giovannoni J.J."/>
            <person name="Weigel D."/>
            <person name="Usadel B."/>
            <person name="Fernie A.R."/>
        </authorList>
    </citation>
    <scope>NUCLEOTIDE SEQUENCE [LARGE SCALE GENOMIC DNA]</scope>
    <source>
        <strain evidence="7">cv. LA0716</strain>
    </source>
</reference>
<evidence type="ECO:0000256" key="1">
    <source>
        <dbReference type="ARBA" id="ARBA00022723"/>
    </source>
</evidence>
<feature type="compositionally biased region" description="Basic and acidic residues" evidence="5">
    <location>
        <begin position="99"/>
        <end position="128"/>
    </location>
</feature>
<dbReference type="PANTHER" id="PTHR36886:SF8">
    <property type="entry name" value="ZINC FINGER CCCH DOMAIN-CONTAINING PROTEIN 38"/>
    <property type="match status" value="1"/>
</dbReference>
<reference evidence="8" key="2">
    <citation type="submission" date="2025-08" db="UniProtKB">
        <authorList>
            <consortium name="RefSeq"/>
        </authorList>
    </citation>
    <scope>IDENTIFICATION</scope>
</reference>
<feature type="compositionally biased region" description="Polar residues" evidence="5">
    <location>
        <begin position="63"/>
        <end position="79"/>
    </location>
</feature>
<dbReference type="InterPro" id="IPR000571">
    <property type="entry name" value="Znf_CCCH"/>
</dbReference>
<feature type="zinc finger region" description="C3H1-type" evidence="4">
    <location>
        <begin position="241"/>
        <end position="268"/>
    </location>
</feature>
<evidence type="ECO:0000256" key="5">
    <source>
        <dbReference type="SAM" id="MobiDB-lite"/>
    </source>
</evidence>
<keyword evidence="7" id="KW-1185">Reference proteome</keyword>
<feature type="zinc finger region" description="C3H1-type" evidence="4">
    <location>
        <begin position="161"/>
        <end position="183"/>
    </location>
</feature>
<keyword evidence="3 4" id="KW-0862">Zinc</keyword>
<dbReference type="SMART" id="SM00356">
    <property type="entry name" value="ZnF_C3H1"/>
    <property type="match status" value="3"/>
</dbReference>
<evidence type="ECO:0000313" key="8">
    <source>
        <dbReference type="RefSeq" id="XP_027772165.1"/>
    </source>
</evidence>
<dbReference type="PANTHER" id="PTHR36886">
    <property type="entry name" value="PROTEIN FRIGIDA-ESSENTIAL 1"/>
    <property type="match status" value="1"/>
</dbReference>
<dbReference type="Proteomes" id="UP000694930">
    <property type="component" value="Chromosome 4"/>
</dbReference>
<evidence type="ECO:0000256" key="4">
    <source>
        <dbReference type="PROSITE-ProRule" id="PRU00723"/>
    </source>
</evidence>
<evidence type="ECO:0000313" key="7">
    <source>
        <dbReference type="Proteomes" id="UP000694930"/>
    </source>
</evidence>
<feature type="compositionally biased region" description="Basic and acidic residues" evidence="5">
    <location>
        <begin position="1"/>
        <end position="12"/>
    </location>
</feature>
<feature type="domain" description="C3H1-type" evidence="6">
    <location>
        <begin position="292"/>
        <end position="318"/>
    </location>
</feature>
<keyword evidence="1 4" id="KW-0479">Metal-binding</keyword>
<feature type="compositionally biased region" description="Basic residues" evidence="5">
    <location>
        <begin position="85"/>
        <end position="98"/>
    </location>
</feature>
<feature type="domain" description="C3H1-type" evidence="6">
    <location>
        <begin position="241"/>
        <end position="268"/>
    </location>
</feature>
<organism evidence="7 8">
    <name type="scientific">Solanum pennellii</name>
    <name type="common">Tomato</name>
    <name type="synonym">Lycopersicon pennellii</name>
    <dbReference type="NCBI Taxonomy" id="28526"/>
    <lineage>
        <taxon>Eukaryota</taxon>
        <taxon>Viridiplantae</taxon>
        <taxon>Streptophyta</taxon>
        <taxon>Embryophyta</taxon>
        <taxon>Tracheophyta</taxon>
        <taxon>Spermatophyta</taxon>
        <taxon>Magnoliopsida</taxon>
        <taxon>eudicotyledons</taxon>
        <taxon>Gunneridae</taxon>
        <taxon>Pentapetalae</taxon>
        <taxon>asterids</taxon>
        <taxon>lamiids</taxon>
        <taxon>Solanales</taxon>
        <taxon>Solanaceae</taxon>
        <taxon>Solanoideae</taxon>
        <taxon>Solaneae</taxon>
        <taxon>Solanum</taxon>
        <taxon>Solanum subgen. Lycopersicon</taxon>
    </lineage>
</organism>
<evidence type="ECO:0000256" key="3">
    <source>
        <dbReference type="ARBA" id="ARBA00022833"/>
    </source>
</evidence>
<feature type="compositionally biased region" description="Polar residues" evidence="5">
    <location>
        <begin position="34"/>
        <end position="49"/>
    </location>
</feature>
<evidence type="ECO:0000256" key="2">
    <source>
        <dbReference type="ARBA" id="ARBA00022771"/>
    </source>
</evidence>
<dbReference type="Pfam" id="PF14608">
    <property type="entry name" value="zf-CCCH_2"/>
    <property type="match status" value="2"/>
</dbReference>
<dbReference type="InterPro" id="IPR052650">
    <property type="entry name" value="Zinc_finger_CCCH"/>
</dbReference>
<feature type="region of interest" description="Disordered" evidence="5">
    <location>
        <begin position="188"/>
        <end position="223"/>
    </location>
</feature>
<dbReference type="Gene3D" id="3.30.1370.210">
    <property type="match status" value="1"/>
</dbReference>
<dbReference type="Pfam" id="PF18044">
    <property type="entry name" value="zf-CCCH_4"/>
    <property type="match status" value="1"/>
</dbReference>
<feature type="compositionally biased region" description="Basic and acidic residues" evidence="5">
    <location>
        <begin position="188"/>
        <end position="214"/>
    </location>
</feature>
<feature type="region of interest" description="Disordered" evidence="5">
    <location>
        <begin position="1"/>
        <end position="151"/>
    </location>
</feature>
<protein>
    <submittedName>
        <fullName evidence="8">Zinc finger CCCH domain-containing protein 38-like</fullName>
    </submittedName>
</protein>
<proteinExistence type="predicted"/>
<gene>
    <name evidence="8" type="primary">LOC107017249</name>
</gene>
<name>A0ABM1V8U7_SOLPN</name>
<dbReference type="Gene3D" id="4.10.1000.10">
    <property type="entry name" value="Zinc finger, CCCH-type"/>
    <property type="match status" value="1"/>
</dbReference>
<feature type="domain" description="C3H1-type" evidence="6">
    <location>
        <begin position="161"/>
        <end position="183"/>
    </location>
</feature>
<feature type="compositionally biased region" description="Basic and acidic residues" evidence="5">
    <location>
        <begin position="136"/>
        <end position="151"/>
    </location>
</feature>